<gene>
    <name evidence="1" type="ORF">GEM_5664</name>
</gene>
<dbReference type="KEGG" id="bct:GEM_5664"/>
<proteinExistence type="predicted"/>
<evidence type="ECO:0000313" key="1">
    <source>
        <dbReference type="EMBL" id="AFQ52048.1"/>
    </source>
</evidence>
<organism evidence="1 2">
    <name type="scientific">Burkholderia cepacia GG4</name>
    <dbReference type="NCBI Taxonomy" id="1009846"/>
    <lineage>
        <taxon>Bacteria</taxon>
        <taxon>Pseudomonadati</taxon>
        <taxon>Pseudomonadota</taxon>
        <taxon>Betaproteobacteria</taxon>
        <taxon>Burkholderiales</taxon>
        <taxon>Burkholderiaceae</taxon>
        <taxon>Burkholderia</taxon>
        <taxon>Burkholderia cepacia complex</taxon>
    </lineage>
</organism>
<reference evidence="1 2" key="1">
    <citation type="journal article" date="2012" name="J. Bacteriol.">
        <title>Complete Genome Sequence of Burkholderia sp. Strain GG4, a Betaproteobacterium That Reduces 3-Oxo-N-Acylhomoserine Lactones and Produces Different N-Acylhomoserine Lactones.</title>
        <authorList>
            <person name="Hong K.W."/>
            <person name="Koh C.L."/>
            <person name="Sam C.K."/>
            <person name="Yin W.F."/>
            <person name="Chan K.G."/>
        </authorList>
    </citation>
    <scope>NUCLEOTIDE SEQUENCE [LARGE SCALE GENOMIC DNA]</scope>
    <source>
        <strain evidence="1 2">GG4</strain>
    </source>
</reference>
<sequence>MACPNRFPDALRASAIRRLPDACVPRRAAVYGARRRAKDLRVARRGAVACRTVWPAFDADDVSASECES</sequence>
<dbReference type="AlphaFoldDB" id="A0A9W3K7A1"/>
<name>A0A9W3K7A1_BURCE</name>
<evidence type="ECO:0000313" key="2">
    <source>
        <dbReference type="Proteomes" id="UP000032866"/>
    </source>
</evidence>
<accession>A0A9W3K7A1</accession>
<protein>
    <submittedName>
        <fullName evidence="1">Uncharacterized protein</fullName>
    </submittedName>
</protein>
<dbReference type="Proteomes" id="UP000032866">
    <property type="component" value="Chromosome 2"/>
</dbReference>
<dbReference type="EMBL" id="CP003775">
    <property type="protein sequence ID" value="AFQ52048.1"/>
    <property type="molecule type" value="Genomic_DNA"/>
</dbReference>